<dbReference type="Proteomes" id="UP000000599">
    <property type="component" value="Chromosome E"/>
</dbReference>
<dbReference type="InParanoid" id="Q6BR26"/>
<dbReference type="RefSeq" id="XP_459344.2">
    <property type="nucleotide sequence ID" value="XM_459344.1"/>
</dbReference>
<protein>
    <submittedName>
        <fullName evidence="1">DEHA2E00418p</fullName>
    </submittedName>
</protein>
<name>Q6BR26_DEBHA</name>
<dbReference type="VEuPathDB" id="FungiDB:DEHA2E00418g"/>
<organism evidence="1 2">
    <name type="scientific">Debaryomyces hansenii (strain ATCC 36239 / CBS 767 / BCRC 21394 / JCM 1990 / NBRC 0083 / IGC 2968)</name>
    <name type="common">Yeast</name>
    <name type="synonym">Torulaspora hansenii</name>
    <dbReference type="NCBI Taxonomy" id="284592"/>
    <lineage>
        <taxon>Eukaryota</taxon>
        <taxon>Fungi</taxon>
        <taxon>Dikarya</taxon>
        <taxon>Ascomycota</taxon>
        <taxon>Saccharomycotina</taxon>
        <taxon>Pichiomycetes</taxon>
        <taxon>Debaryomycetaceae</taxon>
        <taxon>Debaryomyces</taxon>
    </lineage>
</organism>
<sequence length="156" mass="17741">MKFYDIIPINVLKNNGNGAKSMFFSKAYNPSIASREGLSYFVFEISDPSFTLRIFHIPKKISKIMKFVTFLLFFLVSTYASNFPTKQEIANTGDLPRVTILISNISKEAEGYLSGGNGNKMPDELFKTSVVTDEFKQMIQSFGRDNRLDPFAFDFK</sequence>
<reference evidence="1 2" key="1">
    <citation type="journal article" date="2004" name="Nature">
        <title>Genome evolution in yeasts.</title>
        <authorList>
            <consortium name="Genolevures"/>
            <person name="Dujon B."/>
            <person name="Sherman D."/>
            <person name="Fischer G."/>
            <person name="Durrens P."/>
            <person name="Casaregola S."/>
            <person name="Lafontaine I."/>
            <person name="de Montigny J."/>
            <person name="Marck C."/>
            <person name="Neuveglise C."/>
            <person name="Talla E."/>
            <person name="Goffard N."/>
            <person name="Frangeul L."/>
            <person name="Aigle M."/>
            <person name="Anthouard V."/>
            <person name="Babour A."/>
            <person name="Barbe V."/>
            <person name="Barnay S."/>
            <person name="Blanchin S."/>
            <person name="Beckerich J.M."/>
            <person name="Beyne E."/>
            <person name="Bleykasten C."/>
            <person name="Boisrame A."/>
            <person name="Boyer J."/>
            <person name="Cattolico L."/>
            <person name="Confanioleri F."/>
            <person name="de Daruvar A."/>
            <person name="Despons L."/>
            <person name="Fabre E."/>
            <person name="Fairhead C."/>
            <person name="Ferry-Dumazet H."/>
            <person name="Groppi A."/>
            <person name="Hantraye F."/>
            <person name="Hennequin C."/>
            <person name="Jauniaux N."/>
            <person name="Joyet P."/>
            <person name="Kachouri R."/>
            <person name="Kerrest A."/>
            <person name="Koszul R."/>
            <person name="Lemaire M."/>
            <person name="Lesur I."/>
            <person name="Ma L."/>
            <person name="Muller H."/>
            <person name="Nicaud J.M."/>
            <person name="Nikolski M."/>
            <person name="Oztas S."/>
            <person name="Ozier-Kalogeropoulos O."/>
            <person name="Pellenz S."/>
            <person name="Potier S."/>
            <person name="Richard G.F."/>
            <person name="Straub M.L."/>
            <person name="Suleau A."/>
            <person name="Swennene D."/>
            <person name="Tekaia F."/>
            <person name="Wesolowski-Louvel M."/>
            <person name="Westhof E."/>
            <person name="Wirth B."/>
            <person name="Zeniou-Meyer M."/>
            <person name="Zivanovic I."/>
            <person name="Bolotin-Fukuhara M."/>
            <person name="Thierry A."/>
            <person name="Bouchier C."/>
            <person name="Caudron B."/>
            <person name="Scarpelli C."/>
            <person name="Gaillardin C."/>
            <person name="Weissenbach J."/>
            <person name="Wincker P."/>
            <person name="Souciet J.L."/>
        </authorList>
    </citation>
    <scope>NUCLEOTIDE SEQUENCE [LARGE SCALE GENOMIC DNA]</scope>
    <source>
        <strain evidence="2">ATCC 36239 / CBS 767 / BCRC 21394 / JCM 1990 / NBRC 0083 / IGC 2968</strain>
    </source>
</reference>
<dbReference type="KEGG" id="dha:DEHA2E00418g"/>
<dbReference type="HOGENOM" id="CLU_1686515_0_0_1"/>
<proteinExistence type="predicted"/>
<evidence type="ECO:0000313" key="1">
    <source>
        <dbReference type="EMBL" id="CAG87523.2"/>
    </source>
</evidence>
<keyword evidence="2" id="KW-1185">Reference proteome</keyword>
<evidence type="ECO:0000313" key="2">
    <source>
        <dbReference type="Proteomes" id="UP000000599"/>
    </source>
</evidence>
<dbReference type="AlphaFoldDB" id="Q6BR26"/>
<dbReference type="GeneID" id="2902002"/>
<accession>Q6BR26</accession>
<dbReference type="EMBL" id="CR382137">
    <property type="protein sequence ID" value="CAG87523.2"/>
    <property type="molecule type" value="Genomic_DNA"/>
</dbReference>
<gene>
    <name evidence="1" type="ordered locus">DEHA2E00418g</name>
</gene>